<dbReference type="AlphaFoldDB" id="A0A3E1K613"/>
<gene>
    <name evidence="1" type="ORF">DZC52_12505</name>
</gene>
<accession>A0A3E1K613</accession>
<sequence>MIAAPAAAQLEAWEDYEVSDAAWSVTMIKLDPGTQDIYLEGLKSTWVAANDVAKSLGHVEDYAIYANQAVAQGAFDLLLVIKFPSTEMMAPSRERYNAFMEAWGQENMDASNEKVLELYNEIREIQGEYLLREITLK</sequence>
<dbReference type="Proteomes" id="UP000260351">
    <property type="component" value="Unassembled WGS sequence"/>
</dbReference>
<name>A0A3E1K613_9GAMM</name>
<dbReference type="EMBL" id="QUZK01000046">
    <property type="protein sequence ID" value="RFF29462.1"/>
    <property type="molecule type" value="Genomic_DNA"/>
</dbReference>
<protein>
    <submittedName>
        <fullName evidence="1">Uncharacterized protein</fullName>
    </submittedName>
</protein>
<reference evidence="1 2" key="1">
    <citation type="submission" date="2018-08" db="EMBL/GenBank/DDBJ databases">
        <title>Wenzhouxiangella salilacus sp. nov., a novel bacterium isolated from a saline lake in Xinjiang Province, China.</title>
        <authorList>
            <person name="Han S."/>
        </authorList>
    </citation>
    <scope>NUCLEOTIDE SEQUENCE [LARGE SCALE GENOMIC DNA]</scope>
    <source>
        <strain evidence="1 2">XDB06</strain>
    </source>
</reference>
<evidence type="ECO:0000313" key="1">
    <source>
        <dbReference type="EMBL" id="RFF29462.1"/>
    </source>
</evidence>
<keyword evidence="2" id="KW-1185">Reference proteome</keyword>
<evidence type="ECO:0000313" key="2">
    <source>
        <dbReference type="Proteomes" id="UP000260351"/>
    </source>
</evidence>
<comment type="caution">
    <text evidence="1">The sequence shown here is derived from an EMBL/GenBank/DDBJ whole genome shotgun (WGS) entry which is preliminary data.</text>
</comment>
<organism evidence="1 2">
    <name type="scientific">Wenzhouxiangella sediminis</name>
    <dbReference type="NCBI Taxonomy" id="1792836"/>
    <lineage>
        <taxon>Bacteria</taxon>
        <taxon>Pseudomonadati</taxon>
        <taxon>Pseudomonadota</taxon>
        <taxon>Gammaproteobacteria</taxon>
        <taxon>Chromatiales</taxon>
        <taxon>Wenzhouxiangellaceae</taxon>
        <taxon>Wenzhouxiangella</taxon>
    </lineage>
</organism>
<proteinExistence type="predicted"/>